<evidence type="ECO:0000313" key="6">
    <source>
        <dbReference type="Proteomes" id="UP000094043"/>
    </source>
</evidence>
<evidence type="ECO:0000256" key="2">
    <source>
        <dbReference type="SAM" id="Phobius"/>
    </source>
</evidence>
<evidence type="ECO:0000259" key="4">
    <source>
        <dbReference type="Pfam" id="PF05057"/>
    </source>
</evidence>
<keyword evidence="6" id="KW-1185">Reference proteome</keyword>
<organism evidence="5 6">
    <name type="scientific">Cryptococcus depauperatus CBS 7841</name>
    <dbReference type="NCBI Taxonomy" id="1295531"/>
    <lineage>
        <taxon>Eukaryota</taxon>
        <taxon>Fungi</taxon>
        <taxon>Dikarya</taxon>
        <taxon>Basidiomycota</taxon>
        <taxon>Agaricomycotina</taxon>
        <taxon>Tremellomycetes</taxon>
        <taxon>Tremellales</taxon>
        <taxon>Cryptococcaceae</taxon>
        <taxon>Cryptococcus</taxon>
    </lineage>
</organism>
<dbReference type="PANTHER" id="PTHR12482:SF62">
    <property type="entry name" value="LIPASE ROG1-RELATED"/>
    <property type="match status" value="1"/>
</dbReference>
<dbReference type="GeneID" id="91088626"/>
<dbReference type="PANTHER" id="PTHR12482">
    <property type="entry name" value="LIPASE ROG1-RELATED-RELATED"/>
    <property type="match status" value="1"/>
</dbReference>
<keyword evidence="2" id="KW-1133">Transmembrane helix</keyword>
<dbReference type="KEGG" id="cdep:91088626"/>
<gene>
    <name evidence="5" type="ORF">L203_104416</name>
</gene>
<keyword evidence="3" id="KW-0732">Signal</keyword>
<feature type="domain" description="DUF676" evidence="4">
    <location>
        <begin position="134"/>
        <end position="204"/>
    </location>
</feature>
<name>A0AAJ8JVJ7_9TREE</name>
<sequence length="404" mass="45816">MSIDVYLVLLIHGLWGNPSHLSAAKEELQAAWKGEVDWRSISGSAEDPVILEGLEDENSREELVIMIASGMTSQLTYDGVDVCASRVAWELDQKVDELKQSGKSVIKFSVTGYSLGGLVARYLHYGIPKYNTFLSTVLCWLGARIMSRSGEQLYVVDMYSPEDPRPLLEIMADPRSVFFQGLEKFERLSIFASAVNDDSVPYPSAAIETLDHFAQWERQGISVDTDSAGIIKSWSKDGTEVKYVERSWSDRFGTLPPVLRYRFPFNYLILFLFPVMLPLIIILILARQSLDSSRSKRRLQQLAKTSNPAEYQPTSASGLSIQKLREIIRHIERELESDLIQNAEGPSFETIKTKVTPQEVTIKVQLKDSQLRMAYWLNTLPLRKYLSWWPEVANAHATAIVRYV</sequence>
<comment type="similarity">
    <text evidence="1">Belongs to the putative lipase ROG1 family.</text>
</comment>
<dbReference type="AlphaFoldDB" id="A0AAJ8JVJ7"/>
<proteinExistence type="inferred from homology"/>
<dbReference type="RefSeq" id="XP_066069899.1">
    <property type="nucleotide sequence ID" value="XM_066213802.1"/>
</dbReference>
<accession>A0AAJ8JVJ7</accession>
<reference evidence="5" key="2">
    <citation type="journal article" date="2022" name="Elife">
        <title>Obligate sexual reproduction of a homothallic fungus closely related to the Cryptococcus pathogenic species complex.</title>
        <authorList>
            <person name="Passer A.R."/>
            <person name="Clancey S.A."/>
            <person name="Shea T."/>
            <person name="David-Palma M."/>
            <person name="Averette A.F."/>
            <person name="Boekhout T."/>
            <person name="Porcel B.M."/>
            <person name="Nowrousian M."/>
            <person name="Cuomo C.A."/>
            <person name="Sun S."/>
            <person name="Heitman J."/>
            <person name="Coelho M.A."/>
        </authorList>
    </citation>
    <scope>NUCLEOTIDE SEQUENCE</scope>
    <source>
        <strain evidence="5">CBS 7841</strain>
    </source>
</reference>
<dbReference type="InterPro" id="IPR029058">
    <property type="entry name" value="AB_hydrolase_fold"/>
</dbReference>
<dbReference type="SUPFAM" id="SSF53474">
    <property type="entry name" value="alpha/beta-Hydrolases"/>
    <property type="match status" value="1"/>
</dbReference>
<dbReference type="Pfam" id="PF05057">
    <property type="entry name" value="DUF676"/>
    <property type="match status" value="2"/>
</dbReference>
<feature type="domain" description="DUF676" evidence="4">
    <location>
        <begin position="6"/>
        <end position="123"/>
    </location>
</feature>
<reference evidence="5" key="1">
    <citation type="submission" date="2016-06" db="EMBL/GenBank/DDBJ databases">
        <authorList>
            <person name="Cuomo C."/>
            <person name="Litvintseva A."/>
            <person name="Heitman J."/>
            <person name="Chen Y."/>
            <person name="Sun S."/>
            <person name="Springer D."/>
            <person name="Dromer F."/>
            <person name="Young S."/>
            <person name="Zeng Q."/>
            <person name="Chapman S."/>
            <person name="Gujja S."/>
            <person name="Saif S."/>
            <person name="Birren B."/>
        </authorList>
    </citation>
    <scope>NUCLEOTIDE SEQUENCE</scope>
    <source>
        <strain evidence="5">CBS 7841</strain>
    </source>
</reference>
<dbReference type="EMBL" id="CP143788">
    <property type="protein sequence ID" value="WVN89199.1"/>
    <property type="molecule type" value="Genomic_DNA"/>
</dbReference>
<feature type="transmembrane region" description="Helical" evidence="2">
    <location>
        <begin position="265"/>
        <end position="286"/>
    </location>
</feature>
<dbReference type="InterPro" id="IPR044294">
    <property type="entry name" value="Lipase-like"/>
</dbReference>
<protein>
    <recommendedName>
        <fullName evidence="4">DUF676 domain-containing protein</fullName>
    </recommendedName>
</protein>
<reference evidence="5" key="3">
    <citation type="submission" date="2024-01" db="EMBL/GenBank/DDBJ databases">
        <authorList>
            <person name="Coelho M.A."/>
            <person name="David-Palma M."/>
            <person name="Shea T."/>
            <person name="Sun S."/>
            <person name="Cuomo C.A."/>
            <person name="Heitman J."/>
        </authorList>
    </citation>
    <scope>NUCLEOTIDE SEQUENCE</scope>
    <source>
        <strain evidence="5">CBS 7841</strain>
    </source>
</reference>
<evidence type="ECO:0000256" key="1">
    <source>
        <dbReference type="ARBA" id="ARBA00007920"/>
    </source>
</evidence>
<feature type="signal peptide" evidence="3">
    <location>
        <begin position="1"/>
        <end position="16"/>
    </location>
</feature>
<dbReference type="Proteomes" id="UP000094043">
    <property type="component" value="Chromosome 5"/>
</dbReference>
<feature type="chain" id="PRO_5042493261" description="DUF676 domain-containing protein" evidence="3">
    <location>
        <begin position="17"/>
        <end position="404"/>
    </location>
</feature>
<keyword evidence="2" id="KW-0472">Membrane</keyword>
<evidence type="ECO:0000313" key="5">
    <source>
        <dbReference type="EMBL" id="WVN89199.1"/>
    </source>
</evidence>
<dbReference type="InterPro" id="IPR007751">
    <property type="entry name" value="DUF676_lipase-like"/>
</dbReference>
<dbReference type="Gene3D" id="3.40.50.1820">
    <property type="entry name" value="alpha/beta hydrolase"/>
    <property type="match status" value="1"/>
</dbReference>
<keyword evidence="2" id="KW-0812">Transmembrane</keyword>
<evidence type="ECO:0000256" key="3">
    <source>
        <dbReference type="SAM" id="SignalP"/>
    </source>
</evidence>